<feature type="transmembrane region" description="Helical" evidence="13">
    <location>
        <begin position="20"/>
        <end position="44"/>
    </location>
</feature>
<keyword evidence="8" id="KW-0479">Metal-binding</keyword>
<reference evidence="15" key="1">
    <citation type="journal article" date="2019" name="Int. J. Syst. Evol. Microbiol.">
        <title>The Global Catalogue of Microorganisms (GCM) 10K type strain sequencing project: providing services to taxonomists for standard genome sequencing and annotation.</title>
        <authorList>
            <consortium name="The Broad Institute Genomics Platform"/>
            <consortium name="The Broad Institute Genome Sequencing Center for Infectious Disease"/>
            <person name="Wu L."/>
            <person name="Ma J."/>
        </authorList>
    </citation>
    <scope>NUCLEOTIDE SEQUENCE [LARGE SCALE GENOMIC DNA]</scope>
    <source>
        <strain evidence="15">CECT 8288</strain>
    </source>
</reference>
<comment type="similarity">
    <text evidence="4">Belongs to the cytochrome b560 family.</text>
</comment>
<keyword evidence="7 13" id="KW-0812">Transmembrane</keyword>
<comment type="cofactor">
    <cofactor evidence="1">
        <name>heme</name>
        <dbReference type="ChEBI" id="CHEBI:30413"/>
    </cofactor>
</comment>
<evidence type="ECO:0000256" key="5">
    <source>
        <dbReference type="ARBA" id="ARBA00020076"/>
    </source>
</evidence>
<organism evidence="14 15">
    <name type="scientific">Reinekea marina</name>
    <dbReference type="NCBI Taxonomy" id="1310421"/>
    <lineage>
        <taxon>Bacteria</taxon>
        <taxon>Pseudomonadati</taxon>
        <taxon>Pseudomonadota</taxon>
        <taxon>Gammaproteobacteria</taxon>
        <taxon>Oceanospirillales</taxon>
        <taxon>Saccharospirillaceae</taxon>
        <taxon>Reinekea</taxon>
    </lineage>
</organism>
<evidence type="ECO:0000256" key="10">
    <source>
        <dbReference type="ARBA" id="ARBA00023004"/>
    </source>
</evidence>
<evidence type="ECO:0000256" key="9">
    <source>
        <dbReference type="ARBA" id="ARBA00022989"/>
    </source>
</evidence>
<keyword evidence="6" id="KW-0349">Heme</keyword>
<dbReference type="PANTHER" id="PTHR10978:SF5">
    <property type="entry name" value="SUCCINATE DEHYDROGENASE CYTOCHROME B560 SUBUNIT, MITOCHONDRIAL"/>
    <property type="match status" value="1"/>
</dbReference>
<dbReference type="Gene3D" id="1.20.1300.10">
    <property type="entry name" value="Fumarate reductase/succinate dehydrogenase, transmembrane subunit"/>
    <property type="match status" value="1"/>
</dbReference>
<dbReference type="InterPro" id="IPR034804">
    <property type="entry name" value="SQR/QFR_C/D"/>
</dbReference>
<dbReference type="RefSeq" id="WP_290283338.1">
    <property type="nucleotide sequence ID" value="NZ_JBHRYN010000005.1"/>
</dbReference>
<keyword evidence="15" id="KW-1185">Reference proteome</keyword>
<dbReference type="InterPro" id="IPR014314">
    <property type="entry name" value="Succ_DH_cytb556"/>
</dbReference>
<comment type="subcellular location">
    <subcellularLocation>
        <location evidence="3">Membrane</location>
    </subcellularLocation>
</comment>
<evidence type="ECO:0000256" key="13">
    <source>
        <dbReference type="SAM" id="Phobius"/>
    </source>
</evidence>
<evidence type="ECO:0000256" key="1">
    <source>
        <dbReference type="ARBA" id="ARBA00001971"/>
    </source>
</evidence>
<keyword evidence="11 13" id="KW-0472">Membrane</keyword>
<comment type="function">
    <text evidence="2">Membrane-anchoring subunit of succinate dehydrogenase (SDH).</text>
</comment>
<keyword evidence="9 13" id="KW-1133">Transmembrane helix</keyword>
<evidence type="ECO:0000256" key="4">
    <source>
        <dbReference type="ARBA" id="ARBA00007244"/>
    </source>
</evidence>
<protein>
    <recommendedName>
        <fullName evidence="5">Succinate dehydrogenase cytochrome b556 subunit</fullName>
    </recommendedName>
</protein>
<evidence type="ECO:0000256" key="12">
    <source>
        <dbReference type="ARBA" id="ARBA00025912"/>
    </source>
</evidence>
<dbReference type="InterPro" id="IPR000701">
    <property type="entry name" value="SuccDH_FuR_B_TM-su"/>
</dbReference>
<comment type="caution">
    <text evidence="14">The sequence shown here is derived from an EMBL/GenBank/DDBJ whole genome shotgun (WGS) entry which is preliminary data.</text>
</comment>
<evidence type="ECO:0000256" key="11">
    <source>
        <dbReference type="ARBA" id="ARBA00023136"/>
    </source>
</evidence>
<name>A0ABV7WMC0_9GAMM</name>
<evidence type="ECO:0000256" key="6">
    <source>
        <dbReference type="ARBA" id="ARBA00022617"/>
    </source>
</evidence>
<keyword evidence="10" id="KW-0408">Iron</keyword>
<evidence type="ECO:0000256" key="2">
    <source>
        <dbReference type="ARBA" id="ARBA00004050"/>
    </source>
</evidence>
<dbReference type="SUPFAM" id="SSF81343">
    <property type="entry name" value="Fumarate reductase respiratory complex transmembrane subunits"/>
    <property type="match status" value="1"/>
</dbReference>
<sequence length="124" mass="13628">MKNTRPVNLDLSKFRFPVTALASITHRVAGVILFVAIAFVLWALTKSLESKDGFEQVSQVMTHPLAKFVTWGILSAIAYHFIAGIKHLLMDAGFFETLETGPIASKVVFVLAAIAILSLGVWVW</sequence>
<dbReference type="Pfam" id="PF01127">
    <property type="entry name" value="Sdh_cyt"/>
    <property type="match status" value="1"/>
</dbReference>
<feature type="transmembrane region" description="Helical" evidence="13">
    <location>
        <begin position="103"/>
        <end position="123"/>
    </location>
</feature>
<gene>
    <name evidence="14" type="primary">sdhC</name>
    <name evidence="14" type="ORF">ACFOND_02340</name>
</gene>
<proteinExistence type="inferred from homology"/>
<evidence type="ECO:0000256" key="8">
    <source>
        <dbReference type="ARBA" id="ARBA00022723"/>
    </source>
</evidence>
<feature type="transmembrane region" description="Helical" evidence="13">
    <location>
        <begin position="65"/>
        <end position="83"/>
    </location>
</feature>
<dbReference type="NCBIfam" id="TIGR02970">
    <property type="entry name" value="succ_dehyd_cytB"/>
    <property type="match status" value="1"/>
</dbReference>
<evidence type="ECO:0000256" key="3">
    <source>
        <dbReference type="ARBA" id="ARBA00004370"/>
    </source>
</evidence>
<dbReference type="CDD" id="cd03499">
    <property type="entry name" value="SQR_TypeC_SdhC"/>
    <property type="match status" value="1"/>
</dbReference>
<evidence type="ECO:0000313" key="14">
    <source>
        <dbReference type="EMBL" id="MFC3700463.1"/>
    </source>
</evidence>
<dbReference type="EMBL" id="JBHRYN010000005">
    <property type="protein sequence ID" value="MFC3700463.1"/>
    <property type="molecule type" value="Genomic_DNA"/>
</dbReference>
<evidence type="ECO:0000313" key="15">
    <source>
        <dbReference type="Proteomes" id="UP001595710"/>
    </source>
</evidence>
<comment type="subunit">
    <text evidence="12">Part of an enzyme complex containing four subunits: a flavoprotein, an iron-sulfur protein, plus two membrane-anchoring proteins, SdhC and SdhD. The complex can form homotrimers.</text>
</comment>
<dbReference type="PIRSF" id="PIRSF000178">
    <property type="entry name" value="SDH_cyt_b560"/>
    <property type="match status" value="1"/>
</dbReference>
<evidence type="ECO:0000256" key="7">
    <source>
        <dbReference type="ARBA" id="ARBA00022692"/>
    </source>
</evidence>
<dbReference type="PANTHER" id="PTHR10978">
    <property type="entry name" value="SUCCINATE DEHYDROGENASE CYTOCHROME B560 SUBUNIT"/>
    <property type="match status" value="1"/>
</dbReference>
<accession>A0ABV7WMC0</accession>
<dbReference type="Proteomes" id="UP001595710">
    <property type="component" value="Unassembled WGS sequence"/>
</dbReference>